<dbReference type="Gene3D" id="3.40.50.300">
    <property type="entry name" value="P-loop containing nucleotide triphosphate hydrolases"/>
    <property type="match status" value="1"/>
</dbReference>
<dbReference type="SUPFAM" id="SSF52058">
    <property type="entry name" value="L domain-like"/>
    <property type="match status" value="1"/>
</dbReference>
<dbReference type="Gene3D" id="3.80.10.10">
    <property type="entry name" value="Ribonuclease Inhibitor"/>
    <property type="match status" value="2"/>
</dbReference>
<organism evidence="7 8">
    <name type="scientific">Solanum stoloniferum</name>
    <dbReference type="NCBI Taxonomy" id="62892"/>
    <lineage>
        <taxon>Eukaryota</taxon>
        <taxon>Viridiplantae</taxon>
        <taxon>Streptophyta</taxon>
        <taxon>Embryophyta</taxon>
        <taxon>Tracheophyta</taxon>
        <taxon>Spermatophyta</taxon>
        <taxon>Magnoliopsida</taxon>
        <taxon>eudicotyledons</taxon>
        <taxon>Gunneridae</taxon>
        <taxon>Pentapetalae</taxon>
        <taxon>asterids</taxon>
        <taxon>lamiids</taxon>
        <taxon>Solanales</taxon>
        <taxon>Solanaceae</taxon>
        <taxon>Solanoideae</taxon>
        <taxon>Solaneae</taxon>
        <taxon>Solanum</taxon>
    </lineage>
</organism>
<dbReference type="PROSITE" id="PS50104">
    <property type="entry name" value="TIR"/>
    <property type="match status" value="1"/>
</dbReference>
<dbReference type="PANTHER" id="PTHR11017:SF523">
    <property type="entry name" value="DISEASE RESISTANCE PROTEIN RML1A-LIKE ISOFORM X1"/>
    <property type="match status" value="1"/>
</dbReference>
<dbReference type="GO" id="GO:0005524">
    <property type="term" value="F:ATP binding"/>
    <property type="evidence" value="ECO:0007669"/>
    <property type="project" value="UniProtKB-KW"/>
</dbReference>
<dbReference type="InterPro" id="IPR002182">
    <property type="entry name" value="NB-ARC"/>
</dbReference>
<dbReference type="PRINTS" id="PR00364">
    <property type="entry name" value="DISEASERSIST"/>
</dbReference>
<dbReference type="InterPro" id="IPR035897">
    <property type="entry name" value="Toll_tir_struct_dom_sf"/>
</dbReference>
<reference evidence="7 8" key="1">
    <citation type="submission" date="2024-05" db="EMBL/GenBank/DDBJ databases">
        <title>De novo assembly of an allotetraploid wild potato.</title>
        <authorList>
            <person name="Hosaka A.J."/>
        </authorList>
    </citation>
    <scope>NUCLEOTIDE SEQUENCE [LARGE SCALE GENOMIC DNA]</scope>
    <source>
        <tissue evidence="7">Young leaves</tissue>
    </source>
</reference>
<evidence type="ECO:0000256" key="4">
    <source>
        <dbReference type="ARBA" id="ARBA00023054"/>
    </source>
</evidence>
<dbReference type="AlphaFoldDB" id="A0ABD2TBK9"/>
<dbReference type="PANTHER" id="PTHR11017">
    <property type="entry name" value="LEUCINE-RICH REPEAT-CONTAINING PROTEIN"/>
    <property type="match status" value="1"/>
</dbReference>
<comment type="subcellular location">
    <subcellularLocation>
        <location evidence="1">Membrane</location>
        <topology evidence="1">Peripheral membrane protein</topology>
    </subcellularLocation>
</comment>
<keyword evidence="2" id="KW-0433">Leucine-rich repeat</keyword>
<gene>
    <name evidence="7" type="ORF">AABB24_018404</name>
</gene>
<dbReference type="SUPFAM" id="SSF52540">
    <property type="entry name" value="P-loop containing nucleoside triphosphate hydrolases"/>
    <property type="match status" value="1"/>
</dbReference>
<dbReference type="Gene3D" id="3.40.50.10140">
    <property type="entry name" value="Toll/interleukin-1 receptor homology (TIR) domain"/>
    <property type="match status" value="1"/>
</dbReference>
<keyword evidence="4" id="KW-0175">Coiled coil</keyword>
<evidence type="ECO:0000313" key="7">
    <source>
        <dbReference type="EMBL" id="KAL3353665.1"/>
    </source>
</evidence>
<dbReference type="InterPro" id="IPR042197">
    <property type="entry name" value="Apaf_helical"/>
</dbReference>
<accession>A0ABD2TBK9</accession>
<dbReference type="InterPro" id="IPR058192">
    <property type="entry name" value="WHD_ROQ1-like"/>
</dbReference>
<feature type="domain" description="TIR" evidence="6">
    <location>
        <begin position="4"/>
        <end position="171"/>
    </location>
</feature>
<dbReference type="Pfam" id="PF00931">
    <property type="entry name" value="NB-ARC"/>
    <property type="match status" value="1"/>
</dbReference>
<proteinExistence type="predicted"/>
<dbReference type="SUPFAM" id="SSF52200">
    <property type="entry name" value="Toll/Interleukin receptor TIR domain"/>
    <property type="match status" value="1"/>
</dbReference>
<dbReference type="EMBL" id="JBJKTR010000011">
    <property type="protein sequence ID" value="KAL3353665.1"/>
    <property type="molecule type" value="Genomic_DNA"/>
</dbReference>
<evidence type="ECO:0000259" key="6">
    <source>
        <dbReference type="PROSITE" id="PS50104"/>
    </source>
</evidence>
<dbReference type="Pfam" id="PF01582">
    <property type="entry name" value="TIR"/>
    <property type="match status" value="1"/>
</dbReference>
<evidence type="ECO:0000256" key="3">
    <source>
        <dbReference type="ARBA" id="ARBA00022737"/>
    </source>
</evidence>
<dbReference type="Pfam" id="PF23282">
    <property type="entry name" value="WHD_ROQ1"/>
    <property type="match status" value="1"/>
</dbReference>
<dbReference type="Gene3D" id="1.10.8.430">
    <property type="entry name" value="Helical domain of apoptotic protease-activating factors"/>
    <property type="match status" value="1"/>
</dbReference>
<dbReference type="InterPro" id="IPR044974">
    <property type="entry name" value="Disease_R_plants"/>
</dbReference>
<comment type="caution">
    <text evidence="7">The sequence shown here is derived from an EMBL/GenBank/DDBJ whole genome shotgun (WGS) entry which is preliminary data.</text>
</comment>
<dbReference type="SMART" id="SM00255">
    <property type="entry name" value="TIR"/>
    <property type="match status" value="1"/>
</dbReference>
<keyword evidence="5" id="KW-0472">Membrane</keyword>
<name>A0ABD2TBK9_9SOLN</name>
<keyword evidence="3" id="KW-0677">Repeat</keyword>
<evidence type="ECO:0000256" key="2">
    <source>
        <dbReference type="ARBA" id="ARBA00022614"/>
    </source>
</evidence>
<dbReference type="Proteomes" id="UP001627284">
    <property type="component" value="Unassembled WGS sequence"/>
</dbReference>
<protein>
    <recommendedName>
        <fullName evidence="6">TIR domain-containing protein</fullName>
    </recommendedName>
</protein>
<dbReference type="InterPro" id="IPR032675">
    <property type="entry name" value="LRR_dom_sf"/>
</dbReference>
<dbReference type="InterPro" id="IPR027417">
    <property type="entry name" value="P-loop_NTPase"/>
</dbReference>
<evidence type="ECO:0000256" key="1">
    <source>
        <dbReference type="ARBA" id="ARBA00004170"/>
    </source>
</evidence>
<evidence type="ECO:0000313" key="8">
    <source>
        <dbReference type="Proteomes" id="UP001627284"/>
    </source>
</evidence>
<dbReference type="InterPro" id="IPR000157">
    <property type="entry name" value="TIR_dom"/>
</dbReference>
<keyword evidence="8" id="KW-1185">Reference proteome</keyword>
<evidence type="ECO:0000256" key="5">
    <source>
        <dbReference type="ARBA" id="ARBA00023136"/>
    </source>
</evidence>
<feature type="non-terminal residue" evidence="7">
    <location>
        <position position="1"/>
    </location>
</feature>
<dbReference type="GO" id="GO:0016020">
    <property type="term" value="C:membrane"/>
    <property type="evidence" value="ECO:0007669"/>
    <property type="project" value="UniProtKB-SubCell"/>
</dbReference>
<sequence length="1147" mass="130210">ELFYMLMENPSSSSSSSSSSRQVLLSYRAEDTATAFTDHLYTALIQAGIQTFKQGIDRNWKVSVIILTEGYALSQSCLEQLDVILKCKEKLDRSILPVFYDVDPSDIRNHKGKIGEALALHEQSSGRVSVERWRQALAEIADFGGMVLQNQANGHESKFIRKIVNVVTNRISRSGLYVAPHLIGIERRARHINSWMQDGSSDVGLLVVCGMGGIGKTTLAKFIYMSNFHVFEGSSCVLNIREVSKQPNGLVKLQKQILSEILKKDKERVSCVDEGIVKISDAVSGKKVLLVLDDVDDSDQVNAVLGMKSLFYPGSKIVITTRQKRILNPHLVDKVYRVETLDRDESLELFSWHTFGKPNPVEGFLECSNEVVKRCGGIPLALRVLGSSLAGKNLDVWQSTIDKLKVVPNNRIIELLKISYESLEDDDDKSVFLHIACFFLGKDKDFAVKILDKCEIFTVVGIQNLIDRDLLSVPNGHLVMHQLIQDMGREIVRQESLEEPGRRSRLWRHGESFYVLKNKTGTETIEGIILDGNMLKDHEKIRITSSENYGTKHKLEVFLHNSQRCQPERSWMSIFSSHTMDNVGVPNEDLVTDAFIKMRKLKFLLLSNVRLCGCYKKFPKKLRWLSWHSLRLESLPSDMPLESLIALDLRYSSLQQLWKGPKLIRCLKFLNLSHSYQLRRTPDFSEIPNLEQLILERCINLTEVDESIGYLEGLTLLNLNGCTKLRRIPESICMLKLLQTLDISGCCNLEYAAMDLPGKIPDGIGTNQIVTSKHVLPWHPVQWSWLRKEKVCRRISPISFPASLVTLGLSDCNLGDNAFLHVDLSELNVLKDLNLSGNPISYPPESIIHLSRLEKLSLTSCTRLKSISQLPNGVDTVDANDCISLEKVCGLPSSCGVLYINCANLIEMDPYFKLEPLENVNEEILRYLSLSNLEMIRYVSFRLRFDIETLYSNPMKLPKFVRNDMTTIRCLPPKRLPAQGFYCNGIFSTFLLSEHMPSWFNTKLSEPFHSSFMVPVNHQIRGLSFCFVYTCSESKEIVSEGFLPSISITNLSRIMNWKQDPLFIGIPEGDQERMMWLSYWDIGNSLQPGDVIEVSASVGEAKTRFSIKEVGMRIIFLEEQQESANFDIEEFPSPRHQNLLFVRVFPK</sequence>